<sequence length="856" mass="91632">MATETWAETSTAEPAGQGVVFDSQMLFQTEGAPIDTSRFERQGFLIPGNYRIDLLVNGQWRATQNIEFRDTHGPQGGQPCYERALLVRAGIDLDKAASAQPSSESMPEGTYCADLARYIPGLTTKIDLKKLTIDLSVPQYFLQKVRSKTYVDPANWDHGVSAGLLNYNTNLFSVQNSGRTMTNGYAGLNMGLNAGSVRLRHNGTLTWSPQSGGHYQRGQIYAQTELPAWRSQLLVGESATDADLFDSVSFRGVRLSSDDRMLPDTERFYAPVVRGTASSNAKVSVYQRGYLISETSVAPGPFEISDLQAASFGGDLSVTVTEANGKSSSFTVPFATTVQLLRPGNSRYGFTAGQIIDPGLRGSNQYVLQGTAQHGLDNDITGYVGSAVTGSYMSVLMGSALNTDVGGFAFDVTQAKTNVPRRGRLKGTSLRLSYSKNLPNGGTNFSLLAYRYSTRGYLGLHDAVALQDFAESGERVEAFSRMRDRLDVNISQQLKAAGGHFYASGSALNYWNRKGKALSFSTGYSNQWRGNSYSFAVQRTLGQNRSSGRRAVSSNTTLSLTLTIPLGRETRGATVLNNFVSHDQSTGTHLTSGVSGTVDEAGKASYAVSVSRDDKQRETSHNASLNYSLPQVALSSSFSQGSDYRQGSIGASGGMILHPGGLTFAQTLSETSGLVYAPHAKGAGVGYSGARVNGSGYAVVPSLTPFQLNTVDIDPQGMPDDVELQVSSRNTAPVAGAVVMLSYPTRKARSFLINSLQPNGALLPFAAIATDAESGVEMGAVGQGSRLVLRSEKDQGSIRVEWGDQPGQQCLIDYRLPERDAASAKAAEAKGYEVFDLPCRPLPLDTAGAPAQARNG</sequence>
<feature type="domain" description="PapC-like C-terminal" evidence="10">
    <location>
        <begin position="752"/>
        <end position="818"/>
    </location>
</feature>
<name>A0A3G7TKF5_9PSED</name>
<dbReference type="Proteomes" id="UP000268048">
    <property type="component" value="Chromosome"/>
</dbReference>
<comment type="similarity">
    <text evidence="2 9">Belongs to the fimbrial export usher family.</text>
</comment>
<keyword evidence="4" id="KW-1134">Transmembrane beta strand</keyword>
<feature type="domain" description="PapC N-terminal" evidence="11">
    <location>
        <begin position="21"/>
        <end position="170"/>
    </location>
</feature>
<comment type="subcellular location">
    <subcellularLocation>
        <location evidence="1 9">Cell outer membrane</location>
        <topology evidence="1 9">Multi-pass membrane protein</topology>
    </subcellularLocation>
</comment>
<dbReference type="GO" id="GO:0015473">
    <property type="term" value="F:fimbrial usher porin activity"/>
    <property type="evidence" value="ECO:0007669"/>
    <property type="project" value="InterPro"/>
</dbReference>
<gene>
    <name evidence="12" type="ORF">C4K04_1653</name>
</gene>
<dbReference type="Gene3D" id="2.60.40.3110">
    <property type="match status" value="1"/>
</dbReference>
<evidence type="ECO:0000256" key="4">
    <source>
        <dbReference type="ARBA" id="ARBA00022452"/>
    </source>
</evidence>
<dbReference type="AlphaFoldDB" id="A0A3G7TKF5"/>
<dbReference type="PANTHER" id="PTHR30451">
    <property type="entry name" value="OUTER MEMBRANE USHER PROTEIN"/>
    <property type="match status" value="1"/>
</dbReference>
<evidence type="ECO:0000256" key="5">
    <source>
        <dbReference type="ARBA" id="ARBA00022692"/>
    </source>
</evidence>
<accession>A0A3G7TKF5</accession>
<protein>
    <submittedName>
        <fullName evidence="12">Outer membrane usher protein FIMD</fullName>
    </submittedName>
</protein>
<dbReference type="PANTHER" id="PTHR30451:SF20">
    <property type="entry name" value="FIMBRIAE USHER"/>
    <property type="match status" value="1"/>
</dbReference>
<dbReference type="RefSeq" id="WP_124319658.1">
    <property type="nucleotide sequence ID" value="NZ_CP027753.1"/>
</dbReference>
<keyword evidence="7 9" id="KW-0472">Membrane</keyword>
<keyword evidence="5 9" id="KW-0812">Transmembrane</keyword>
<dbReference type="Gene3D" id="2.60.40.2610">
    <property type="entry name" value="Outer membrane usher protein FimD, plug domain"/>
    <property type="match status" value="1"/>
</dbReference>
<evidence type="ECO:0000256" key="1">
    <source>
        <dbReference type="ARBA" id="ARBA00004571"/>
    </source>
</evidence>
<dbReference type="InterPro" id="IPR018030">
    <property type="entry name" value="Fimbrial_membr_usher_CS"/>
</dbReference>
<dbReference type="InterPro" id="IPR043142">
    <property type="entry name" value="PapC-like_C_sf"/>
</dbReference>
<proteinExistence type="inferred from homology"/>
<keyword evidence="8 9" id="KW-0998">Cell outer membrane</keyword>
<organism evidence="12 13">
    <name type="scientific">Pseudomonas chlororaphis</name>
    <dbReference type="NCBI Taxonomy" id="587753"/>
    <lineage>
        <taxon>Bacteria</taxon>
        <taxon>Pseudomonadati</taxon>
        <taxon>Pseudomonadota</taxon>
        <taxon>Gammaproteobacteria</taxon>
        <taxon>Pseudomonadales</taxon>
        <taxon>Pseudomonadaceae</taxon>
        <taxon>Pseudomonas</taxon>
    </lineage>
</organism>
<evidence type="ECO:0000256" key="6">
    <source>
        <dbReference type="ARBA" id="ARBA00022729"/>
    </source>
</evidence>
<evidence type="ECO:0000313" key="13">
    <source>
        <dbReference type="Proteomes" id="UP000268048"/>
    </source>
</evidence>
<dbReference type="Gene3D" id="3.10.20.410">
    <property type="match status" value="1"/>
</dbReference>
<dbReference type="InterPro" id="IPR042186">
    <property type="entry name" value="FimD_plug_dom"/>
</dbReference>
<dbReference type="GO" id="GO:0009297">
    <property type="term" value="P:pilus assembly"/>
    <property type="evidence" value="ECO:0007669"/>
    <property type="project" value="InterPro"/>
</dbReference>
<dbReference type="InterPro" id="IPR025885">
    <property type="entry name" value="PapC_N"/>
</dbReference>
<dbReference type="Gene3D" id="2.60.40.2070">
    <property type="match status" value="1"/>
</dbReference>
<dbReference type="EMBL" id="CP027753">
    <property type="protein sequence ID" value="AZE47341.1"/>
    <property type="molecule type" value="Genomic_DNA"/>
</dbReference>
<evidence type="ECO:0000256" key="7">
    <source>
        <dbReference type="ARBA" id="ARBA00023136"/>
    </source>
</evidence>
<dbReference type="InterPro" id="IPR037224">
    <property type="entry name" value="PapC_N_sf"/>
</dbReference>
<reference evidence="12 13" key="1">
    <citation type="submission" date="2018-03" db="EMBL/GenBank/DDBJ databases">
        <title>Diversity of phytobeneficial traits revealed by whole-genome analysis of worldwide-isolated phenazine-producing Pseudomonas spp.</title>
        <authorList>
            <person name="Biessy A."/>
            <person name="Novinscak A."/>
            <person name="Blom J."/>
            <person name="Leger G."/>
            <person name="Thomashow L.S."/>
            <person name="Cazorla F.M."/>
            <person name="Josic D."/>
            <person name="Filion M."/>
        </authorList>
    </citation>
    <scope>NUCLEOTIDE SEQUENCE [LARGE SCALE GENOMIC DNA]</scope>
    <source>
        <strain evidence="12 13">B25</strain>
    </source>
</reference>
<evidence type="ECO:0000256" key="3">
    <source>
        <dbReference type="ARBA" id="ARBA00022448"/>
    </source>
</evidence>
<dbReference type="PROSITE" id="PS01151">
    <property type="entry name" value="FIMBRIAL_USHER"/>
    <property type="match status" value="1"/>
</dbReference>
<dbReference type="Pfam" id="PF13954">
    <property type="entry name" value="PapC_N"/>
    <property type="match status" value="1"/>
</dbReference>
<evidence type="ECO:0000259" key="11">
    <source>
        <dbReference type="Pfam" id="PF13954"/>
    </source>
</evidence>
<dbReference type="SUPFAM" id="SSF141729">
    <property type="entry name" value="FimD N-terminal domain-like"/>
    <property type="match status" value="1"/>
</dbReference>
<evidence type="ECO:0000256" key="9">
    <source>
        <dbReference type="RuleBase" id="RU003884"/>
    </source>
</evidence>
<evidence type="ECO:0000313" key="12">
    <source>
        <dbReference type="EMBL" id="AZE47341.1"/>
    </source>
</evidence>
<evidence type="ECO:0000256" key="8">
    <source>
        <dbReference type="ARBA" id="ARBA00023237"/>
    </source>
</evidence>
<dbReference type="Pfam" id="PF13953">
    <property type="entry name" value="PapC_C"/>
    <property type="match status" value="1"/>
</dbReference>
<evidence type="ECO:0000259" key="10">
    <source>
        <dbReference type="Pfam" id="PF13953"/>
    </source>
</evidence>
<evidence type="ECO:0000256" key="2">
    <source>
        <dbReference type="ARBA" id="ARBA00008064"/>
    </source>
</evidence>
<dbReference type="GO" id="GO:0009279">
    <property type="term" value="C:cell outer membrane"/>
    <property type="evidence" value="ECO:0007669"/>
    <property type="project" value="UniProtKB-SubCell"/>
</dbReference>
<dbReference type="InterPro" id="IPR025949">
    <property type="entry name" value="PapC-like_C"/>
</dbReference>
<keyword evidence="9" id="KW-1029">Fimbrium biogenesis</keyword>
<keyword evidence="3 9" id="KW-0813">Transport</keyword>
<dbReference type="InterPro" id="IPR000015">
    <property type="entry name" value="Fimb_usher"/>
</dbReference>
<dbReference type="Pfam" id="PF00577">
    <property type="entry name" value="Usher"/>
    <property type="match status" value="1"/>
</dbReference>
<keyword evidence="6" id="KW-0732">Signal</keyword>